<organism evidence="1 2">
    <name type="scientific">Fructilactobacillus carniphilus</name>
    <dbReference type="NCBI Taxonomy" id="2940297"/>
    <lineage>
        <taxon>Bacteria</taxon>
        <taxon>Bacillati</taxon>
        <taxon>Bacillota</taxon>
        <taxon>Bacilli</taxon>
        <taxon>Lactobacillales</taxon>
        <taxon>Lactobacillaceae</taxon>
        <taxon>Fructilactobacillus</taxon>
    </lineage>
</organism>
<dbReference type="Proteomes" id="UP001056164">
    <property type="component" value="Chromosome"/>
</dbReference>
<evidence type="ECO:0008006" key="3">
    <source>
        <dbReference type="Google" id="ProtNLM"/>
    </source>
</evidence>
<reference evidence="1" key="1">
    <citation type="submission" date="2022-05" db="EMBL/GenBank/DDBJ databases">
        <authorList>
            <person name="Oliphant S.A."/>
            <person name="Watson-Haigh N.S."/>
            <person name="Sumby K.M."/>
            <person name="Gardner J.M."/>
            <person name="Jiranek V."/>
        </authorList>
    </citation>
    <scope>NUCLEOTIDE SEQUENCE</scope>
    <source>
        <strain evidence="1">KI4_A6</strain>
    </source>
</reference>
<accession>A0ABY5BWV3</accession>
<sequence>MNLINSLDSAFDTIENGEKHLHELKRKIAKAVIENGLPVTMRINYSVIKKEAQISINAAASEKNSFVLAAKSELQSGLDGKAGKAAIRKCESLSHGNFTQGADSI</sequence>
<protein>
    <recommendedName>
        <fullName evidence="3">Phage protein</fullName>
    </recommendedName>
</protein>
<gene>
    <name evidence="1" type="ORF">M3M37_05425</name>
</gene>
<proteinExistence type="predicted"/>
<evidence type="ECO:0000313" key="1">
    <source>
        <dbReference type="EMBL" id="USS90284.1"/>
    </source>
</evidence>
<evidence type="ECO:0000313" key="2">
    <source>
        <dbReference type="Proteomes" id="UP001056164"/>
    </source>
</evidence>
<dbReference type="RefSeq" id="WP_252794740.1">
    <property type="nucleotide sequence ID" value="NZ_CP097121.1"/>
</dbReference>
<name>A0ABY5BWV3_9LACO</name>
<keyword evidence="2" id="KW-1185">Reference proteome</keyword>
<dbReference type="EMBL" id="CP097121">
    <property type="protein sequence ID" value="USS90284.1"/>
    <property type="molecule type" value="Genomic_DNA"/>
</dbReference>